<dbReference type="InterPro" id="IPR003313">
    <property type="entry name" value="AraC-bd"/>
</dbReference>
<evidence type="ECO:0000313" key="5">
    <source>
        <dbReference type="EMBL" id="RKN75892.1"/>
    </source>
</evidence>
<protein>
    <submittedName>
        <fullName evidence="5">AraC family transcriptional regulator</fullName>
    </submittedName>
</protein>
<dbReference type="SUPFAM" id="SSF51215">
    <property type="entry name" value="Regulatory protein AraC"/>
    <property type="match status" value="1"/>
</dbReference>
<dbReference type="Gene3D" id="1.10.10.60">
    <property type="entry name" value="Homeodomain-like"/>
    <property type="match status" value="2"/>
</dbReference>
<dbReference type="Pfam" id="PF02311">
    <property type="entry name" value="AraC_binding"/>
    <property type="match status" value="1"/>
</dbReference>
<dbReference type="PROSITE" id="PS01124">
    <property type="entry name" value="HTH_ARAC_FAMILY_2"/>
    <property type="match status" value="1"/>
</dbReference>
<dbReference type="InterPro" id="IPR014710">
    <property type="entry name" value="RmlC-like_jellyroll"/>
</dbReference>
<evidence type="ECO:0000256" key="2">
    <source>
        <dbReference type="ARBA" id="ARBA00023125"/>
    </source>
</evidence>
<comment type="caution">
    <text evidence="5">The sequence shown here is derived from an EMBL/GenBank/DDBJ whole genome shotgun (WGS) entry which is preliminary data.</text>
</comment>
<evidence type="ECO:0000256" key="3">
    <source>
        <dbReference type="ARBA" id="ARBA00023163"/>
    </source>
</evidence>
<dbReference type="PANTHER" id="PTHR43280">
    <property type="entry name" value="ARAC-FAMILY TRANSCRIPTIONAL REGULATOR"/>
    <property type="match status" value="1"/>
</dbReference>
<dbReference type="Gene3D" id="2.60.120.10">
    <property type="entry name" value="Jelly Rolls"/>
    <property type="match status" value="1"/>
</dbReference>
<keyword evidence="6" id="KW-1185">Reference proteome</keyword>
<organism evidence="5 6">
    <name type="scientific">Paenibacillus ginsengarvi</name>
    <dbReference type="NCBI Taxonomy" id="400777"/>
    <lineage>
        <taxon>Bacteria</taxon>
        <taxon>Bacillati</taxon>
        <taxon>Bacillota</taxon>
        <taxon>Bacilli</taxon>
        <taxon>Bacillales</taxon>
        <taxon>Paenibacillaceae</taxon>
        <taxon>Paenibacillus</taxon>
    </lineage>
</organism>
<dbReference type="EMBL" id="RBAH01000022">
    <property type="protein sequence ID" value="RKN75892.1"/>
    <property type="molecule type" value="Genomic_DNA"/>
</dbReference>
<accession>A0A3B0BSL6</accession>
<keyword evidence="1" id="KW-0805">Transcription regulation</keyword>
<keyword evidence="2" id="KW-0238">DNA-binding</keyword>
<dbReference type="AlphaFoldDB" id="A0A3B0BSL6"/>
<proteinExistence type="predicted"/>
<gene>
    <name evidence="5" type="ORF">D7M11_25650</name>
</gene>
<evidence type="ECO:0000313" key="6">
    <source>
        <dbReference type="Proteomes" id="UP000282311"/>
    </source>
</evidence>
<dbReference type="SUPFAM" id="SSF46689">
    <property type="entry name" value="Homeodomain-like"/>
    <property type="match status" value="2"/>
</dbReference>
<dbReference type="InterPro" id="IPR009057">
    <property type="entry name" value="Homeodomain-like_sf"/>
</dbReference>
<dbReference type="GO" id="GO:0043565">
    <property type="term" value="F:sequence-specific DNA binding"/>
    <property type="evidence" value="ECO:0007669"/>
    <property type="project" value="InterPro"/>
</dbReference>
<dbReference type="GO" id="GO:0003700">
    <property type="term" value="F:DNA-binding transcription factor activity"/>
    <property type="evidence" value="ECO:0007669"/>
    <property type="project" value="InterPro"/>
</dbReference>
<dbReference type="PROSITE" id="PS00041">
    <property type="entry name" value="HTH_ARAC_FAMILY_1"/>
    <property type="match status" value="1"/>
</dbReference>
<evidence type="ECO:0000259" key="4">
    <source>
        <dbReference type="PROSITE" id="PS01124"/>
    </source>
</evidence>
<keyword evidence="3" id="KW-0804">Transcription</keyword>
<dbReference type="InterPro" id="IPR018060">
    <property type="entry name" value="HTH_AraC"/>
</dbReference>
<dbReference type="InterPro" id="IPR018062">
    <property type="entry name" value="HTH_AraC-typ_CS"/>
</dbReference>
<dbReference type="Pfam" id="PF12833">
    <property type="entry name" value="HTH_18"/>
    <property type="match status" value="1"/>
</dbReference>
<sequence length="482" mass="55353">MQQTVVKQNGCSCLYGQYDRFPFAKLLLVQRRIAGSGNGFAMPLEQTLLVRPGPQVEAAVFQSRVDERDPHRNDRVRIRIRPVRFVLMPRHRTGGYLRHFRAYVVDRVAENFAADERFNRIQHLRIAKQFVISRLARPPAAAEAQKLFLRQVAKQPGESILKRQTFQLVFDQSVRVQTIGDFRNIFGHRCDDRPHILVRKQTGYNQISFEIIPLQLLLRQAAGKMIVKHGIASFVTEGTGRVTVEDRSYRVRKGTLLFVAPGRPHAFYSSEEEPLRSLNVYFDLWPTAAGGEAPPPIHRFCFAAEPYQAELQTATPPCAELELLPECSFLGSYPQLPELLEPIVQIYDLSGRYRNETVGSLLKGRLLYWYDLTVAKPAADYRIVAIMEQMELHPEKRIDIDAWCEKCRLGKSYFHMLFKKETGLSPQQYLLKMRMKKALVRLQESNLTVTAAAESLGYSSIHYFSRQFAAFYGTPPSEVMRR</sequence>
<dbReference type="InterPro" id="IPR037923">
    <property type="entry name" value="HTH-like"/>
</dbReference>
<dbReference type="PANTHER" id="PTHR43280:SF2">
    <property type="entry name" value="HTH-TYPE TRANSCRIPTIONAL REGULATOR EXSA"/>
    <property type="match status" value="1"/>
</dbReference>
<name>A0A3B0BSL6_9BACL</name>
<dbReference type="Proteomes" id="UP000282311">
    <property type="component" value="Unassembled WGS sequence"/>
</dbReference>
<reference evidence="5 6" key="1">
    <citation type="journal article" date="2007" name="Int. J. Syst. Evol. Microbiol.">
        <title>Paenibacillus ginsengarvi sp. nov., isolated from soil from ginseng cultivation.</title>
        <authorList>
            <person name="Yoon M.H."/>
            <person name="Ten L.N."/>
            <person name="Im W.T."/>
        </authorList>
    </citation>
    <scope>NUCLEOTIDE SEQUENCE [LARGE SCALE GENOMIC DNA]</scope>
    <source>
        <strain evidence="5 6">KCTC 13059</strain>
    </source>
</reference>
<evidence type="ECO:0000256" key="1">
    <source>
        <dbReference type="ARBA" id="ARBA00023015"/>
    </source>
</evidence>
<feature type="domain" description="HTH araC/xylS-type" evidence="4">
    <location>
        <begin position="384"/>
        <end position="482"/>
    </location>
</feature>
<dbReference type="SMART" id="SM00342">
    <property type="entry name" value="HTH_ARAC"/>
    <property type="match status" value="1"/>
</dbReference>